<sequence length="523" mass="59488">MSASTRLRVIIDETTVNKLTFPHGFPGTVDELLAAAQDCFQLQGNFTVMYMDQDFDNQFFTLTSTDLLKDKDTIKLVTTEPSVILSLTPVNEAADSSPSVSLSQSFQDDSSSASSDTITLQQPLEYRSEGWPTTFVIPSFSYNVEIILQKANEVFRSDGTLLNNPSITSGVLEKLAEEIFRYTAYPTGLQIEVVIEALLKKHPCLREPGTSFSGMYGWQQRLKYKMANYRSKLRKREVPCPELDINALKRKLPGEQNPAKNCKRPKRAEVNFLPPHPNGENVDSLEMERQELLEEVKKKNNHKVIKEKMAKTFSYRRLEVVSGSPAAEDFKERWPALFCEAEIKEEFRRLTTISLEQSFMNRLDAYTPKMITLMKLKGGVVGTKLRPYMDILSQNQNIEMRREAVIRSLILYLGEKEEELFEDCQEDNHSDTAQHTLKILVVHGADGMDPVDVSIILEGKEILPGCQNTAKACALLMGLIYALNLAYPRALRYTFEVFQKLFLELDVIKLSTKVHAFKSKLFY</sequence>
<proteinExistence type="predicted"/>
<reference evidence="2" key="2">
    <citation type="submission" date="2025-09" db="UniProtKB">
        <authorList>
            <consortium name="Ensembl"/>
        </authorList>
    </citation>
    <scope>IDENTIFICATION</scope>
</reference>
<dbReference type="AlphaFoldDB" id="A0A9J8DH08"/>
<dbReference type="OMA" id="AKNCKRP"/>
<dbReference type="PANTHER" id="PTHR31025:SF25">
    <property type="entry name" value="ZINC FINGER (C2H2)-60"/>
    <property type="match status" value="1"/>
</dbReference>
<evidence type="ECO:0000313" key="2">
    <source>
        <dbReference type="Ensembl" id="ENSCCRP00000180858.1"/>
    </source>
</evidence>
<keyword evidence="3" id="KW-1185">Reference proteome</keyword>
<protein>
    <submittedName>
        <fullName evidence="2">Uncharacterized protein</fullName>
    </submittedName>
</protein>
<accession>A0A9J8DH08</accession>
<reference evidence="2" key="1">
    <citation type="submission" date="2025-08" db="UniProtKB">
        <authorList>
            <consortium name="Ensembl"/>
        </authorList>
    </citation>
    <scope>IDENTIFICATION</scope>
</reference>
<evidence type="ECO:0000256" key="1">
    <source>
        <dbReference type="SAM" id="MobiDB-lite"/>
    </source>
</evidence>
<evidence type="ECO:0000313" key="3">
    <source>
        <dbReference type="Proteomes" id="UP001108240"/>
    </source>
</evidence>
<dbReference type="GeneTree" id="ENSGT00950000182912"/>
<dbReference type="Ensembl" id="ENSCCRT00000109403.1">
    <property type="protein sequence ID" value="ENSCCRP00000180858.1"/>
    <property type="gene ID" value="ENSCCRG00000076332.1"/>
</dbReference>
<organism evidence="2 3">
    <name type="scientific">Cyprinus carpio carpio</name>
    <dbReference type="NCBI Taxonomy" id="630221"/>
    <lineage>
        <taxon>Eukaryota</taxon>
        <taxon>Metazoa</taxon>
        <taxon>Chordata</taxon>
        <taxon>Craniata</taxon>
        <taxon>Vertebrata</taxon>
        <taxon>Euteleostomi</taxon>
        <taxon>Actinopterygii</taxon>
        <taxon>Neopterygii</taxon>
        <taxon>Teleostei</taxon>
        <taxon>Ostariophysi</taxon>
        <taxon>Cypriniformes</taxon>
        <taxon>Cyprinidae</taxon>
        <taxon>Cyprininae</taxon>
        <taxon>Cyprinus</taxon>
    </lineage>
</organism>
<name>A0A9J8DH08_CYPCA</name>
<feature type="compositionally biased region" description="Low complexity" evidence="1">
    <location>
        <begin position="96"/>
        <end position="116"/>
    </location>
</feature>
<dbReference type="Proteomes" id="UP001108240">
    <property type="component" value="Unplaced"/>
</dbReference>
<feature type="region of interest" description="Disordered" evidence="1">
    <location>
        <begin position="96"/>
        <end position="117"/>
    </location>
</feature>
<dbReference type="PANTHER" id="PTHR31025">
    <property type="entry name" value="SI:CH211-196P9.1-RELATED"/>
    <property type="match status" value="1"/>
</dbReference>